<dbReference type="GO" id="GO:0016151">
    <property type="term" value="F:nickel cation binding"/>
    <property type="evidence" value="ECO:0007669"/>
    <property type="project" value="UniProtKB-UniRule"/>
</dbReference>
<feature type="binding site" evidence="5 8">
    <location>
        <position position="271"/>
    </location>
    <ligand>
        <name>Ni(2+)</name>
        <dbReference type="ChEBI" id="CHEBI:49786"/>
        <label>2</label>
    </ligand>
</feature>
<comment type="subcellular location">
    <subcellularLocation>
        <location evidence="5 10">Cytoplasm</location>
    </subcellularLocation>
</comment>
<evidence type="ECO:0000256" key="8">
    <source>
        <dbReference type="PIRSR" id="PIRSR611612-51"/>
    </source>
</evidence>
<dbReference type="InterPro" id="IPR050112">
    <property type="entry name" value="Urease_alpha_subunit"/>
</dbReference>
<dbReference type="Gene3D" id="2.30.40.10">
    <property type="entry name" value="Urease, subunit C, domain 1"/>
    <property type="match status" value="1"/>
</dbReference>
<comment type="PTM">
    <text evidence="5">Carboxylation allows a single lysine to coordinate two nickel ions.</text>
</comment>
<dbReference type="EMBL" id="NQKL01000017">
    <property type="protein sequence ID" value="OZY40237.1"/>
    <property type="molecule type" value="Genomic_DNA"/>
</dbReference>
<evidence type="ECO:0000256" key="3">
    <source>
        <dbReference type="ARBA" id="ARBA00022723"/>
    </source>
</evidence>
<dbReference type="InterPro" id="IPR011059">
    <property type="entry name" value="Metal-dep_hydrolase_composite"/>
</dbReference>
<evidence type="ECO:0000256" key="4">
    <source>
        <dbReference type="ARBA" id="ARBA00022801"/>
    </source>
</evidence>
<dbReference type="InterPro" id="IPR017950">
    <property type="entry name" value="Urease_AS"/>
</dbReference>
<keyword evidence="3 5" id="KW-0479">Metal-binding</keyword>
<dbReference type="GO" id="GO:0005737">
    <property type="term" value="C:cytoplasm"/>
    <property type="evidence" value="ECO:0007669"/>
    <property type="project" value="UniProtKB-SubCell"/>
</dbReference>
<evidence type="ECO:0000256" key="11">
    <source>
        <dbReference type="RuleBase" id="RU000510"/>
    </source>
</evidence>
<dbReference type="UniPathway" id="UPA00258">
    <property type="reaction ID" value="UER00370"/>
</dbReference>
<dbReference type="HAMAP" id="MF_01953">
    <property type="entry name" value="Urease_alpha"/>
    <property type="match status" value="1"/>
</dbReference>
<dbReference type="GO" id="GO:0009039">
    <property type="term" value="F:urease activity"/>
    <property type="evidence" value="ECO:0007669"/>
    <property type="project" value="UniProtKB-UniRule"/>
</dbReference>
<comment type="subunit">
    <text evidence="5">Heterotrimer of UreA (gamma), UreB (beta) and UreC (alpha) subunits. Three heterotrimers associate to form the active enzyme.</text>
</comment>
<feature type="binding site" evidence="5 10">
    <location>
        <position position="218"/>
    </location>
    <ligand>
        <name>substrate</name>
    </ligand>
</feature>
<dbReference type="GO" id="GO:0043419">
    <property type="term" value="P:urea catabolic process"/>
    <property type="evidence" value="ECO:0007669"/>
    <property type="project" value="UniProtKB-UniRule"/>
</dbReference>
<evidence type="ECO:0000256" key="12">
    <source>
        <dbReference type="RuleBase" id="RU004158"/>
    </source>
</evidence>
<dbReference type="PANTHER" id="PTHR43440:SF1">
    <property type="entry name" value="UREASE"/>
    <property type="match status" value="1"/>
</dbReference>
<sequence length="566" mass="60761">MKISRQAYADMFGPTVGDKVRLADTELWIEVEHDFTTYGEEVKFGGGKVIRDGMGQSQLLASEVVDTLITNALIIDHWGIVKADVGLKNGRIHAIGKAGNPDIQPNVTIAIGASTEVIAGEGMILTAGGIDTHIHFICPQQIEEALNSGVTTMIGGGTGPATGTNATTCTSGPWHMARMLQAADSFPMNMGFTGKGNASLPQPLIEQVEAGAIGLKLHEDWGTTPASIDNCLTVADLYDVQVAIHSDTLNESGFVETTLAAFKGRTIHTYHTEGAGGGHAPDIIKACGLTNVLPSSTNPTRPFTRNTIDEHLDMLMVCHHLDPSIAEDVAFAESRIRRETIAAEDILHDLGAFSMISSDSQAMGRVGEVITRTWQTADKMKKQRGPLPEDAPGNDNFRAKRYIAKYTINPAITHGVSHEVGSIEVGKWADLVLWRPAFFGVKPTLIIKGGAIASSLMGDANASIPTPQPVHYRPMFASYGGSRHATCLTFISQAAFDAGVPSALGLQKQIAVVKGCRDVQKKDLIHNGYLPAIEVDPQTYQVKADGVLLWCEPADVLPMAQRYFLF</sequence>
<comment type="PTM">
    <text evidence="7">Carbamylation allows a single lysine to coordinate two nickel ions.</text>
</comment>
<dbReference type="InterPro" id="IPR011612">
    <property type="entry name" value="Urease_alpha_N_dom"/>
</dbReference>
<evidence type="ECO:0000256" key="2">
    <source>
        <dbReference type="ARBA" id="ARBA00022596"/>
    </source>
</evidence>
<dbReference type="AlphaFoldDB" id="A0A266LS68"/>
<dbReference type="PANTHER" id="PTHR43440">
    <property type="entry name" value="UREASE"/>
    <property type="match status" value="1"/>
</dbReference>
<dbReference type="RefSeq" id="WP_095030480.1">
    <property type="nucleotide sequence ID" value="NZ_NQKL01000017.1"/>
</dbReference>
<feature type="domain" description="Urease" evidence="13">
    <location>
        <begin position="128"/>
        <end position="566"/>
    </location>
</feature>
<dbReference type="PROSITE" id="PS00145">
    <property type="entry name" value="UREASE_2"/>
    <property type="match status" value="1"/>
</dbReference>
<dbReference type="Pfam" id="PF00449">
    <property type="entry name" value="Urease_alpha"/>
    <property type="match status" value="1"/>
</dbReference>
<comment type="similarity">
    <text evidence="5 12">Belongs to the metallo-dependent hydrolases superfamily. Urease alpha subunit family.</text>
</comment>
<dbReference type="PRINTS" id="PR01752">
    <property type="entry name" value="UREASE"/>
</dbReference>
<gene>
    <name evidence="5 14" type="primary">ureC</name>
    <name evidence="14" type="ORF">CJF43_18965</name>
</gene>
<evidence type="ECO:0000256" key="7">
    <source>
        <dbReference type="PIRSR" id="PIRSR611612-50"/>
    </source>
</evidence>
<dbReference type="CDD" id="cd00375">
    <property type="entry name" value="Urease_alpha"/>
    <property type="match status" value="1"/>
</dbReference>
<evidence type="ECO:0000256" key="9">
    <source>
        <dbReference type="PIRSR" id="PIRSR611612-52"/>
    </source>
</evidence>
<accession>A0A266LS68</accession>
<dbReference type="Proteomes" id="UP000216113">
    <property type="component" value="Unassembled WGS sequence"/>
</dbReference>
<keyword evidence="4 5" id="KW-0378">Hydrolase</keyword>
<dbReference type="InterPro" id="IPR029754">
    <property type="entry name" value="Urease_Ni-bd"/>
</dbReference>
<comment type="cofactor">
    <cofactor evidence="5 8 11">
        <name>Ni cation</name>
        <dbReference type="ChEBI" id="CHEBI:25516"/>
    </cofactor>
    <text evidence="5 8 11">Binds 2 nickel ions per subunit.</text>
</comment>
<dbReference type="PROSITE" id="PS01120">
    <property type="entry name" value="UREASE_1"/>
    <property type="match status" value="1"/>
</dbReference>
<keyword evidence="2 5" id="KW-0533">Nickel</keyword>
<dbReference type="EC" id="3.5.1.5" evidence="5 6"/>
<dbReference type="Gene3D" id="3.20.20.140">
    <property type="entry name" value="Metal-dependent hydrolases"/>
    <property type="match status" value="1"/>
</dbReference>
<keyword evidence="5 10" id="KW-0963">Cytoplasm</keyword>
<proteinExistence type="inferred from homology"/>
<dbReference type="NCBIfam" id="NF009686">
    <property type="entry name" value="PRK13207.1"/>
    <property type="match status" value="1"/>
</dbReference>
<dbReference type="PROSITE" id="PS51368">
    <property type="entry name" value="UREASE_3"/>
    <property type="match status" value="1"/>
</dbReference>
<comment type="pathway">
    <text evidence="1 5">Nitrogen metabolism; urea degradation; CO(2) and NH(3) from urea (urease route): step 1/1.</text>
</comment>
<dbReference type="InterPro" id="IPR006680">
    <property type="entry name" value="Amidohydro-rel"/>
</dbReference>
<dbReference type="SUPFAM" id="SSF51556">
    <property type="entry name" value="Metallo-dependent hydrolases"/>
    <property type="match status" value="1"/>
</dbReference>
<dbReference type="InterPro" id="IPR032466">
    <property type="entry name" value="Metal_Hydrolase"/>
</dbReference>
<evidence type="ECO:0000256" key="10">
    <source>
        <dbReference type="PROSITE-ProRule" id="PRU00700"/>
    </source>
</evidence>
<evidence type="ECO:0000313" key="14">
    <source>
        <dbReference type="EMBL" id="OZY40237.1"/>
    </source>
</evidence>
<evidence type="ECO:0000313" key="15">
    <source>
        <dbReference type="Proteomes" id="UP000216113"/>
    </source>
</evidence>
<evidence type="ECO:0000256" key="1">
    <source>
        <dbReference type="ARBA" id="ARBA00004897"/>
    </source>
</evidence>
<evidence type="ECO:0000256" key="5">
    <source>
        <dbReference type="HAMAP-Rule" id="MF_01953"/>
    </source>
</evidence>
<feature type="binding site" description="via carbamate group" evidence="5 8">
    <location>
        <position position="216"/>
    </location>
    <ligand>
        <name>Ni(2+)</name>
        <dbReference type="ChEBI" id="CHEBI:49786"/>
        <label>2</label>
    </ligand>
</feature>
<dbReference type="InterPro" id="IPR005848">
    <property type="entry name" value="Urease_asu"/>
</dbReference>
<feature type="modified residue" description="N6-carboxylysine" evidence="5 7">
    <location>
        <position position="216"/>
    </location>
</feature>
<comment type="catalytic activity">
    <reaction evidence="5 11">
        <text>urea + 2 H2O + H(+) = hydrogencarbonate + 2 NH4(+)</text>
        <dbReference type="Rhea" id="RHEA:20557"/>
        <dbReference type="ChEBI" id="CHEBI:15377"/>
        <dbReference type="ChEBI" id="CHEBI:15378"/>
        <dbReference type="ChEBI" id="CHEBI:16199"/>
        <dbReference type="ChEBI" id="CHEBI:17544"/>
        <dbReference type="ChEBI" id="CHEBI:28938"/>
        <dbReference type="EC" id="3.5.1.5"/>
    </reaction>
</comment>
<dbReference type="NCBIfam" id="TIGR01792">
    <property type="entry name" value="urease_alph"/>
    <property type="match status" value="1"/>
</dbReference>
<reference evidence="14 15" key="1">
    <citation type="submission" date="2017-08" db="EMBL/GenBank/DDBJ databases">
        <title>Genomic and metabolic characterisation of spoilage-associated Pseudomonas species.</title>
        <authorList>
            <person name="Stanborough T."/>
            <person name="Fegan N."/>
            <person name="Powell S.M."/>
            <person name="Singh T."/>
            <person name="Tamplin M.L."/>
            <person name="Chandry P.S."/>
        </authorList>
    </citation>
    <scope>NUCLEOTIDE SEQUENCE [LARGE SCALE GENOMIC DNA]</scope>
    <source>
        <strain evidence="14 15">F1820</strain>
    </source>
</reference>
<feature type="binding site" evidence="5 8">
    <location>
        <position position="133"/>
    </location>
    <ligand>
        <name>Ni(2+)</name>
        <dbReference type="ChEBI" id="CHEBI:49786"/>
        <label>1</label>
    </ligand>
</feature>
<feature type="binding site" evidence="5 8">
    <location>
        <position position="245"/>
    </location>
    <ligand>
        <name>Ni(2+)</name>
        <dbReference type="ChEBI" id="CHEBI:49786"/>
        <label>2</label>
    </ligand>
</feature>
<feature type="binding site" evidence="5 8">
    <location>
        <position position="135"/>
    </location>
    <ligand>
        <name>Ni(2+)</name>
        <dbReference type="ChEBI" id="CHEBI:49786"/>
        <label>1</label>
    </ligand>
</feature>
<evidence type="ECO:0000259" key="13">
    <source>
        <dbReference type="PROSITE" id="PS51368"/>
    </source>
</evidence>
<organism evidence="14 15">
    <name type="scientific">Pseudomonas fragi</name>
    <dbReference type="NCBI Taxonomy" id="296"/>
    <lineage>
        <taxon>Bacteria</taxon>
        <taxon>Pseudomonadati</taxon>
        <taxon>Pseudomonadota</taxon>
        <taxon>Gammaproteobacteria</taxon>
        <taxon>Pseudomonadales</taxon>
        <taxon>Pseudomonadaceae</taxon>
        <taxon>Pseudomonas</taxon>
    </lineage>
</organism>
<name>A0A266LS68_PSEFR</name>
<dbReference type="InterPro" id="IPR017951">
    <property type="entry name" value="Urease_asu_c"/>
</dbReference>
<feature type="active site" description="Proton donor" evidence="5 9">
    <location>
        <position position="319"/>
    </location>
</feature>
<feature type="binding site" evidence="5 8">
    <location>
        <position position="359"/>
    </location>
    <ligand>
        <name>Ni(2+)</name>
        <dbReference type="ChEBI" id="CHEBI:49786"/>
        <label>1</label>
    </ligand>
</feature>
<protein>
    <recommendedName>
        <fullName evidence="5 6">Urease subunit alpha</fullName>
        <ecNumber evidence="5 6">3.5.1.5</ecNumber>
    </recommendedName>
    <alternativeName>
        <fullName evidence="5">Urea amidohydrolase subunit alpha</fullName>
    </alternativeName>
</protein>
<comment type="caution">
    <text evidence="14">The sequence shown here is derived from an EMBL/GenBank/DDBJ whole genome shotgun (WGS) entry which is preliminary data.</text>
</comment>
<dbReference type="SUPFAM" id="SSF51338">
    <property type="entry name" value="Composite domain of metallo-dependent hydrolases"/>
    <property type="match status" value="2"/>
</dbReference>
<evidence type="ECO:0000256" key="6">
    <source>
        <dbReference type="NCBIfam" id="TIGR01792"/>
    </source>
</evidence>
<feature type="binding site" description="via carbamate group" evidence="5 8">
    <location>
        <position position="216"/>
    </location>
    <ligand>
        <name>Ni(2+)</name>
        <dbReference type="ChEBI" id="CHEBI:49786"/>
        <label>1</label>
    </ligand>
</feature>
<dbReference type="Pfam" id="PF01979">
    <property type="entry name" value="Amidohydro_1"/>
    <property type="match status" value="1"/>
</dbReference>